<dbReference type="GO" id="GO:0000400">
    <property type="term" value="F:four-way junction DNA binding"/>
    <property type="evidence" value="ECO:0007669"/>
    <property type="project" value="UniProtKB-UniRule"/>
</dbReference>
<dbReference type="InterPro" id="IPR010994">
    <property type="entry name" value="RuvA_2-like"/>
</dbReference>
<dbReference type="GO" id="GO:0048476">
    <property type="term" value="C:Holliday junction resolvase complex"/>
    <property type="evidence" value="ECO:0007669"/>
    <property type="project" value="UniProtKB-UniRule"/>
</dbReference>
<dbReference type="GO" id="GO:0009378">
    <property type="term" value="F:four-way junction helicase activity"/>
    <property type="evidence" value="ECO:0007669"/>
    <property type="project" value="InterPro"/>
</dbReference>
<comment type="subunit">
    <text evidence="6">Homotetramer. Forms an RuvA(8)-RuvB(12)-Holliday junction (HJ) complex. HJ DNA is sandwiched between 2 RuvA tetramers; dsDNA enters through RuvA and exits via RuvB. An RuvB hexamer assembles on each DNA strand where it exits the tetramer. Each RuvB hexamer is contacted by two RuvA subunits (via domain III) on 2 adjacent RuvB subunits; this complex drives branch migration. In the full resolvosome a probable DNA-RuvA(4)-RuvB(12)-RuvC(2) complex forms which resolves the HJ.</text>
</comment>
<keyword evidence="5 6" id="KW-0234">DNA repair</keyword>
<sequence>MINALIGDIVSIEEGTLFLRCGHIEYNLSISSQTASTLSNLSLEARRGVRVMTVLVHREDSMSLFGFSDADEREAFLQLQTVSGIGAKQALKILSGINVRNLAEALDSGNLKLLSSIPGIGPKTGQKMILALRNVLVLDEDKVKSTSGPRKQAHHPYSDIINALVDMGYDRRLVEETVDKVTENQASELEKMSHHDAEEHLFRLSIKLLG</sequence>
<dbReference type="HAMAP" id="MF_00031">
    <property type="entry name" value="DNA_HJ_migration_RuvA"/>
    <property type="match status" value="1"/>
</dbReference>
<dbReference type="Proteomes" id="UP000264002">
    <property type="component" value="Unassembled WGS sequence"/>
</dbReference>
<reference evidence="8 9" key="2">
    <citation type="submission" date="2018-09" db="EMBL/GenBank/DDBJ databases">
        <title>Genome of Sphaerochaeta halotolerans strain 4-11.</title>
        <authorList>
            <person name="Nazina T.N."/>
            <person name="Sokolova D.S."/>
        </authorList>
    </citation>
    <scope>NUCLEOTIDE SEQUENCE [LARGE SCALE GENOMIC DNA]</scope>
    <source>
        <strain evidence="8 9">4-11</strain>
    </source>
</reference>
<keyword evidence="4 6" id="KW-0233">DNA recombination</keyword>
<reference evidence="9" key="1">
    <citation type="submission" date="2018-08" db="EMBL/GenBank/DDBJ databases">
        <authorList>
            <person name="Grouzdev D.S."/>
            <person name="Krutkina M.S."/>
        </authorList>
    </citation>
    <scope>NUCLEOTIDE SEQUENCE [LARGE SCALE GENOMIC DNA]</scope>
    <source>
        <strain evidence="9">4-11</strain>
    </source>
</reference>
<dbReference type="Pfam" id="PF01330">
    <property type="entry name" value="RuvA_N"/>
    <property type="match status" value="1"/>
</dbReference>
<dbReference type="RefSeq" id="WP_117330635.1">
    <property type="nucleotide sequence ID" value="NZ_QUWK01000008.1"/>
</dbReference>
<evidence type="ECO:0000256" key="5">
    <source>
        <dbReference type="ARBA" id="ARBA00023204"/>
    </source>
</evidence>
<dbReference type="GO" id="GO:0006310">
    <property type="term" value="P:DNA recombination"/>
    <property type="evidence" value="ECO:0007669"/>
    <property type="project" value="UniProtKB-UniRule"/>
</dbReference>
<dbReference type="InterPro" id="IPR012340">
    <property type="entry name" value="NA-bd_OB-fold"/>
</dbReference>
<evidence type="ECO:0000256" key="1">
    <source>
        <dbReference type="ARBA" id="ARBA00022490"/>
    </source>
</evidence>
<comment type="subcellular location">
    <subcellularLocation>
        <location evidence="6">Cytoplasm</location>
    </subcellularLocation>
</comment>
<evidence type="ECO:0000256" key="4">
    <source>
        <dbReference type="ARBA" id="ARBA00023172"/>
    </source>
</evidence>
<keyword evidence="2 6" id="KW-0227">DNA damage</keyword>
<evidence type="ECO:0000259" key="7">
    <source>
        <dbReference type="SMART" id="SM00278"/>
    </source>
</evidence>
<dbReference type="SUPFAM" id="SSF47781">
    <property type="entry name" value="RuvA domain 2-like"/>
    <property type="match status" value="1"/>
</dbReference>
<dbReference type="EMBL" id="QUWK01000008">
    <property type="protein sequence ID" value="RFU94601.1"/>
    <property type="molecule type" value="Genomic_DNA"/>
</dbReference>
<dbReference type="InterPro" id="IPR000085">
    <property type="entry name" value="RuvA"/>
</dbReference>
<dbReference type="Gene3D" id="1.10.150.20">
    <property type="entry name" value="5' to 3' exonuclease, C-terminal subdomain"/>
    <property type="match status" value="1"/>
</dbReference>
<accession>A0A372MFP1</accession>
<comment type="function">
    <text evidence="6">The RuvA-RuvB-RuvC complex processes Holliday junction (HJ) DNA during genetic recombination and DNA repair, while the RuvA-RuvB complex plays an important role in the rescue of blocked DNA replication forks via replication fork reversal (RFR). RuvA specifically binds to HJ cruciform DNA, conferring on it an open structure. The RuvB hexamer acts as an ATP-dependent pump, pulling dsDNA into and through the RuvAB complex. HJ branch migration allows RuvC to scan DNA until it finds its consensus sequence, where it cleaves and resolves the cruciform DNA.</text>
</comment>
<comment type="caution">
    <text evidence="6">Lacks conserved residue(s) required for the propagation of feature annotation.</text>
</comment>
<evidence type="ECO:0000256" key="2">
    <source>
        <dbReference type="ARBA" id="ARBA00022763"/>
    </source>
</evidence>
<dbReference type="InterPro" id="IPR003583">
    <property type="entry name" value="Hlx-hairpin-Hlx_DNA-bd_motif"/>
</dbReference>
<keyword evidence="9" id="KW-1185">Reference proteome</keyword>
<evidence type="ECO:0000313" key="8">
    <source>
        <dbReference type="EMBL" id="RFU94601.1"/>
    </source>
</evidence>
<dbReference type="GO" id="GO:0016787">
    <property type="term" value="F:hydrolase activity"/>
    <property type="evidence" value="ECO:0007669"/>
    <property type="project" value="UniProtKB-KW"/>
</dbReference>
<evidence type="ECO:0000313" key="9">
    <source>
        <dbReference type="Proteomes" id="UP000264002"/>
    </source>
</evidence>
<dbReference type="InterPro" id="IPR013849">
    <property type="entry name" value="DNA_helicase_Holl-junc_RuvA_I"/>
</dbReference>
<evidence type="ECO:0000256" key="6">
    <source>
        <dbReference type="HAMAP-Rule" id="MF_00031"/>
    </source>
</evidence>
<feature type="domain" description="Helix-hairpin-helix DNA-binding motif class 1" evidence="7">
    <location>
        <begin position="77"/>
        <end position="96"/>
    </location>
</feature>
<protein>
    <recommendedName>
        <fullName evidence="6">Holliday junction branch migration complex subunit RuvA</fullName>
    </recommendedName>
</protein>
<gene>
    <name evidence="6 8" type="primary">ruvA</name>
    <name evidence="8" type="ORF">DYP60_08795</name>
</gene>
<dbReference type="NCBIfam" id="TIGR00084">
    <property type="entry name" value="ruvA"/>
    <property type="match status" value="1"/>
</dbReference>
<name>A0A372MFP1_9SPIR</name>
<feature type="region of interest" description="Domain III" evidence="6">
    <location>
        <begin position="147"/>
        <end position="210"/>
    </location>
</feature>
<feature type="domain" description="Helix-hairpin-helix DNA-binding motif class 1" evidence="7">
    <location>
        <begin position="112"/>
        <end position="131"/>
    </location>
</feature>
<keyword evidence="3 6" id="KW-0238">DNA-binding</keyword>
<keyword evidence="1 6" id="KW-0963">Cytoplasm</keyword>
<comment type="domain">
    <text evidence="6">Has three domains with a flexible linker between the domains II and III and assumes an 'L' shape. Domain III is highly mobile and contacts RuvB.</text>
</comment>
<dbReference type="SMART" id="SM00278">
    <property type="entry name" value="HhH1"/>
    <property type="match status" value="2"/>
</dbReference>
<dbReference type="GO" id="GO:0005524">
    <property type="term" value="F:ATP binding"/>
    <property type="evidence" value="ECO:0007669"/>
    <property type="project" value="InterPro"/>
</dbReference>
<dbReference type="Pfam" id="PF14520">
    <property type="entry name" value="HHH_5"/>
    <property type="match status" value="1"/>
</dbReference>
<dbReference type="GO" id="GO:0006281">
    <property type="term" value="P:DNA repair"/>
    <property type="evidence" value="ECO:0007669"/>
    <property type="project" value="UniProtKB-UniRule"/>
</dbReference>
<evidence type="ECO:0000256" key="3">
    <source>
        <dbReference type="ARBA" id="ARBA00023125"/>
    </source>
</evidence>
<comment type="caution">
    <text evidence="8">The sequence shown here is derived from an EMBL/GenBank/DDBJ whole genome shotgun (WGS) entry which is preliminary data.</text>
</comment>
<dbReference type="SUPFAM" id="SSF50249">
    <property type="entry name" value="Nucleic acid-binding proteins"/>
    <property type="match status" value="1"/>
</dbReference>
<dbReference type="GO" id="GO:0005737">
    <property type="term" value="C:cytoplasm"/>
    <property type="evidence" value="ECO:0007669"/>
    <property type="project" value="UniProtKB-SubCell"/>
</dbReference>
<keyword evidence="8" id="KW-0378">Hydrolase</keyword>
<comment type="similarity">
    <text evidence="6">Belongs to the RuvA family.</text>
</comment>
<proteinExistence type="inferred from homology"/>
<dbReference type="AlphaFoldDB" id="A0A372MFP1"/>
<dbReference type="Gene3D" id="2.40.50.140">
    <property type="entry name" value="Nucleic acid-binding proteins"/>
    <property type="match status" value="1"/>
</dbReference>
<organism evidence="8 9">
    <name type="scientific">Sphaerochaeta halotolerans</name>
    <dbReference type="NCBI Taxonomy" id="2293840"/>
    <lineage>
        <taxon>Bacteria</taxon>
        <taxon>Pseudomonadati</taxon>
        <taxon>Spirochaetota</taxon>
        <taxon>Spirochaetia</taxon>
        <taxon>Spirochaetales</taxon>
        <taxon>Sphaerochaetaceae</taxon>
        <taxon>Sphaerochaeta</taxon>
    </lineage>
</organism>